<evidence type="ECO:0000313" key="7">
    <source>
        <dbReference type="EMBL" id="KOF74712.1"/>
    </source>
</evidence>
<dbReference type="Gene3D" id="6.20.210.20">
    <property type="entry name" value="THAP domain"/>
    <property type="match status" value="1"/>
</dbReference>
<dbReference type="SUPFAM" id="SSF57716">
    <property type="entry name" value="Glucocorticoid receptor-like (DNA-binding domain)"/>
    <property type="match status" value="1"/>
</dbReference>
<evidence type="ECO:0000256" key="3">
    <source>
        <dbReference type="ARBA" id="ARBA00022833"/>
    </source>
</evidence>
<dbReference type="InterPro" id="IPR026516">
    <property type="entry name" value="THAP1/10"/>
</dbReference>
<dbReference type="PANTHER" id="PTHR46600:SF11">
    <property type="entry name" value="THAP DOMAIN-CONTAINING PROTEIN 10"/>
    <property type="match status" value="1"/>
</dbReference>
<dbReference type="SMART" id="SM00980">
    <property type="entry name" value="THAP"/>
    <property type="match status" value="1"/>
</dbReference>
<dbReference type="AlphaFoldDB" id="A0A0L8GCF6"/>
<name>A0A0L8GCF6_OCTBM</name>
<dbReference type="InterPro" id="IPR009057">
    <property type="entry name" value="Homeodomain-like_sf"/>
</dbReference>
<dbReference type="SUPFAM" id="SSF46689">
    <property type="entry name" value="Homeodomain-like"/>
    <property type="match status" value="1"/>
</dbReference>
<keyword evidence="2 5" id="KW-0863">Zinc-finger</keyword>
<evidence type="ECO:0000259" key="6">
    <source>
        <dbReference type="PROSITE" id="PS50950"/>
    </source>
</evidence>
<dbReference type="EMBL" id="KQ422521">
    <property type="protein sequence ID" value="KOF74712.1"/>
    <property type="molecule type" value="Genomic_DNA"/>
</dbReference>
<gene>
    <name evidence="7" type="ORF">OCBIM_22035730mg</name>
</gene>
<keyword evidence="3" id="KW-0862">Zinc</keyword>
<proteinExistence type="predicted"/>
<dbReference type="GO" id="GO:0008270">
    <property type="term" value="F:zinc ion binding"/>
    <property type="evidence" value="ECO:0007669"/>
    <property type="project" value="UniProtKB-KW"/>
</dbReference>
<dbReference type="Pfam" id="PF05485">
    <property type="entry name" value="THAP"/>
    <property type="match status" value="1"/>
</dbReference>
<evidence type="ECO:0000256" key="4">
    <source>
        <dbReference type="ARBA" id="ARBA00023125"/>
    </source>
</evidence>
<dbReference type="GO" id="GO:0043565">
    <property type="term" value="F:sequence-specific DNA binding"/>
    <property type="evidence" value="ECO:0007669"/>
    <property type="project" value="InterPro"/>
</dbReference>
<evidence type="ECO:0000256" key="5">
    <source>
        <dbReference type="PROSITE-ProRule" id="PRU00309"/>
    </source>
</evidence>
<protein>
    <recommendedName>
        <fullName evidence="6">THAP-type domain-containing protein</fullName>
    </recommendedName>
</protein>
<dbReference type="Gene3D" id="1.10.10.10">
    <property type="entry name" value="Winged helix-like DNA-binding domain superfamily/Winged helix DNA-binding domain"/>
    <property type="match status" value="1"/>
</dbReference>
<dbReference type="OrthoDB" id="2434995at2759"/>
<dbReference type="SMART" id="SM00692">
    <property type="entry name" value="DM3"/>
    <property type="match status" value="1"/>
</dbReference>
<keyword evidence="4 5" id="KW-0238">DNA-binding</keyword>
<dbReference type="InterPro" id="IPR006612">
    <property type="entry name" value="THAP_Znf"/>
</dbReference>
<accession>A0A0L8GCF6</accession>
<evidence type="ECO:0000256" key="2">
    <source>
        <dbReference type="ARBA" id="ARBA00022771"/>
    </source>
</evidence>
<dbReference type="PROSITE" id="PS50950">
    <property type="entry name" value="ZF_THAP"/>
    <property type="match status" value="1"/>
</dbReference>
<dbReference type="InterPro" id="IPR036388">
    <property type="entry name" value="WH-like_DNA-bd_sf"/>
</dbReference>
<organism evidence="7">
    <name type="scientific">Octopus bimaculoides</name>
    <name type="common">California two-spotted octopus</name>
    <dbReference type="NCBI Taxonomy" id="37653"/>
    <lineage>
        <taxon>Eukaryota</taxon>
        <taxon>Metazoa</taxon>
        <taxon>Spiralia</taxon>
        <taxon>Lophotrochozoa</taxon>
        <taxon>Mollusca</taxon>
        <taxon>Cephalopoda</taxon>
        <taxon>Coleoidea</taxon>
        <taxon>Octopodiformes</taxon>
        <taxon>Octopoda</taxon>
        <taxon>Incirrata</taxon>
        <taxon>Octopodidae</taxon>
        <taxon>Octopus</taxon>
    </lineage>
</organism>
<dbReference type="PANTHER" id="PTHR46600">
    <property type="entry name" value="THAP DOMAIN-CONTAINING"/>
    <property type="match status" value="1"/>
</dbReference>
<reference evidence="7" key="1">
    <citation type="submission" date="2015-07" db="EMBL/GenBank/DDBJ databases">
        <title>MeaNS - Measles Nucleotide Surveillance Program.</title>
        <authorList>
            <person name="Tran T."/>
            <person name="Druce J."/>
        </authorList>
    </citation>
    <scope>NUCLEOTIDE SEQUENCE</scope>
    <source>
        <strain evidence="7">UCB-OBI-ISO-001</strain>
        <tissue evidence="7">Gonad</tissue>
    </source>
</reference>
<evidence type="ECO:0000256" key="1">
    <source>
        <dbReference type="ARBA" id="ARBA00022723"/>
    </source>
</evidence>
<keyword evidence="1" id="KW-0479">Metal-binding</keyword>
<sequence length="212" mass="24295">MPRQAASSGRGTKKPPVSNAARNQLIDCYDRGSNYKDFAKSMGINLKTASRIILDYIKTGKREALLKGGRCNVKVDDEMRAYLYEAINNNPSITLRKINEGCKVRATKENSALGLRLHRFPRNPHRRQLWVNAINRPDWIASDNDRICGLHFHSRYPVRNTASIDYVPTIFSSRPQDESNFVTEQRLKCFNTVNNSATRYPDNVIKLHICRK</sequence>
<dbReference type="InterPro" id="IPR038441">
    <property type="entry name" value="THAP_Znf_sf"/>
</dbReference>
<feature type="domain" description="THAP-type" evidence="6">
    <location>
        <begin position="93"/>
        <end position="171"/>
    </location>
</feature>